<dbReference type="EMBL" id="CP092869">
    <property type="protein sequence ID" value="UYV69687.1"/>
    <property type="molecule type" value="Genomic_DNA"/>
</dbReference>
<accession>A0ABY6KLF4</accession>
<sequence>MPHPAYSPDLAPSDFDLFGKLRNSLRGEHLKMMKCHSMRCSADDLGKSGSFLSGEVPEERFSILGENNRLHDVTLCDSYVGQGLREALTAQRINNIVCLVVAGIYELGRQRRWRCPDVRRRPFPVESGMPLGPKIFLIAVVQPTPR</sequence>
<gene>
    <name evidence="1" type="ORF">LAZ67_7000222</name>
</gene>
<reference evidence="1 2" key="1">
    <citation type="submission" date="2022-01" db="EMBL/GenBank/DDBJ databases">
        <title>A chromosomal length assembly of Cordylochernes scorpioides.</title>
        <authorList>
            <person name="Zeh D."/>
            <person name="Zeh J."/>
        </authorList>
    </citation>
    <scope>NUCLEOTIDE SEQUENCE [LARGE SCALE GENOMIC DNA]</scope>
    <source>
        <strain evidence="1">IN4F17</strain>
        <tissue evidence="1">Whole Body</tissue>
    </source>
</reference>
<name>A0ABY6KLF4_9ARAC</name>
<dbReference type="InterPro" id="IPR036397">
    <property type="entry name" value="RNaseH_sf"/>
</dbReference>
<dbReference type="Proteomes" id="UP001235939">
    <property type="component" value="Chromosome 07"/>
</dbReference>
<protein>
    <submittedName>
        <fullName evidence="1">SETMAR</fullName>
    </submittedName>
</protein>
<proteinExistence type="predicted"/>
<organism evidence="1 2">
    <name type="scientific">Cordylochernes scorpioides</name>
    <dbReference type="NCBI Taxonomy" id="51811"/>
    <lineage>
        <taxon>Eukaryota</taxon>
        <taxon>Metazoa</taxon>
        <taxon>Ecdysozoa</taxon>
        <taxon>Arthropoda</taxon>
        <taxon>Chelicerata</taxon>
        <taxon>Arachnida</taxon>
        <taxon>Pseudoscorpiones</taxon>
        <taxon>Cheliferoidea</taxon>
        <taxon>Chernetidae</taxon>
        <taxon>Cordylochernes</taxon>
    </lineage>
</organism>
<dbReference type="Gene3D" id="3.30.420.10">
    <property type="entry name" value="Ribonuclease H-like superfamily/Ribonuclease H"/>
    <property type="match status" value="1"/>
</dbReference>
<evidence type="ECO:0000313" key="2">
    <source>
        <dbReference type="Proteomes" id="UP001235939"/>
    </source>
</evidence>
<evidence type="ECO:0000313" key="1">
    <source>
        <dbReference type="EMBL" id="UYV69687.1"/>
    </source>
</evidence>
<keyword evidence="2" id="KW-1185">Reference proteome</keyword>